<keyword evidence="1" id="KW-0812">Transmembrane</keyword>
<keyword evidence="1" id="KW-0472">Membrane</keyword>
<reference evidence="2 3" key="1">
    <citation type="journal article" date="2015" name="Parasitol. Res.">
        <title>Viruses in close associations with free-living amoebae.</title>
        <authorList>
            <person name="Scheid P."/>
        </authorList>
    </citation>
    <scope>NUCLEOTIDE SEQUENCE [LARGE SCALE GENOMIC DNA]</scope>
    <source>
        <strain evidence="2">KlaHel</strain>
    </source>
</reference>
<keyword evidence="1" id="KW-1133">Transmembrane helix</keyword>
<evidence type="ECO:0000313" key="3">
    <source>
        <dbReference type="Proteomes" id="UP000202511"/>
    </source>
</evidence>
<dbReference type="EMBL" id="KP136319">
    <property type="protein sequence ID" value="AJF97686.1"/>
    <property type="molecule type" value="Genomic_DNA"/>
</dbReference>
<dbReference type="GeneID" id="23462603"/>
<feature type="transmembrane region" description="Helical" evidence="1">
    <location>
        <begin position="51"/>
        <end position="71"/>
    </location>
</feature>
<dbReference type="RefSeq" id="YP_009119921.1">
    <property type="nucleotide sequence ID" value="NC_026440.1"/>
</dbReference>
<protein>
    <submittedName>
        <fullName evidence="2">Uncharacterized protein</fullName>
    </submittedName>
</protein>
<proteinExistence type="predicted"/>
<dbReference type="KEGG" id="vg:23462603"/>
<evidence type="ECO:0000313" key="2">
    <source>
        <dbReference type="EMBL" id="AJF97686.1"/>
    </source>
</evidence>
<sequence>MQHDEKTSEIDTTTIDLTGESLRPLPMPMIDQVLSVRRDAAQRKKEQDRLIHIRLTLLLFDTIFSLLHPGVTSAMCMSHYRKKNFICRPPAAGVRSLSSTSHQDGRQRDWADLAMINTHESRMILVTRAGKKGGAAKETFFKKTVS</sequence>
<evidence type="ECO:0000256" key="1">
    <source>
        <dbReference type="SAM" id="Phobius"/>
    </source>
</evidence>
<dbReference type="Proteomes" id="UP000202511">
    <property type="component" value="Segment"/>
</dbReference>
<name>A0A0B5J9Z8_9VIRU</name>
<accession>A0A0B5J9Z8</accession>
<organism evidence="2 3">
    <name type="scientific">Pandoravirus inopinatum</name>
    <dbReference type="NCBI Taxonomy" id="1605721"/>
    <lineage>
        <taxon>Viruses</taxon>
        <taxon>Pandoravirus</taxon>
    </lineage>
</organism>